<proteinExistence type="predicted"/>
<dbReference type="SUPFAM" id="SSF81606">
    <property type="entry name" value="PP2C-like"/>
    <property type="match status" value="1"/>
</dbReference>
<evidence type="ECO:0000313" key="1">
    <source>
        <dbReference type="EMBL" id="KAG5605336.1"/>
    </source>
</evidence>
<evidence type="ECO:0000313" key="2">
    <source>
        <dbReference type="Proteomes" id="UP000824120"/>
    </source>
</evidence>
<dbReference type="AlphaFoldDB" id="A0A9J5Z010"/>
<dbReference type="InterPro" id="IPR036457">
    <property type="entry name" value="PPM-type-like_dom_sf"/>
</dbReference>
<dbReference type="EMBL" id="JACXVP010000005">
    <property type="protein sequence ID" value="KAG5605336.1"/>
    <property type="molecule type" value="Genomic_DNA"/>
</dbReference>
<evidence type="ECO:0008006" key="3">
    <source>
        <dbReference type="Google" id="ProtNLM"/>
    </source>
</evidence>
<dbReference type="Proteomes" id="UP000824120">
    <property type="component" value="Chromosome 5"/>
</dbReference>
<comment type="caution">
    <text evidence="1">The sequence shown here is derived from an EMBL/GenBank/DDBJ whole genome shotgun (WGS) entry which is preliminary data.</text>
</comment>
<dbReference type="Gene3D" id="3.60.40.10">
    <property type="entry name" value="PPM-type phosphatase domain"/>
    <property type="match status" value="1"/>
</dbReference>
<keyword evidence="2" id="KW-1185">Reference proteome</keyword>
<name>A0A9J5Z010_SOLCO</name>
<accession>A0A9J5Z010</accession>
<protein>
    <recommendedName>
        <fullName evidence="3">PPM-type phosphatase domain-containing protein</fullName>
    </recommendedName>
</protein>
<dbReference type="OrthoDB" id="10264738at2759"/>
<sequence>MVDDECFILASDSLWDVVSSGMTESTTTLCTRISMGRNSHDNINIVVVDLMRNWGVDIHSATQHAVSLDTTSYKPSLATIKHSSSTFLFTKTLNYLLQTRYNYLKPYVTSKPEITFVKNNVENECLILCDRVMACGMLYQVKWCVGWLECVFKEMQHFFR</sequence>
<organism evidence="1 2">
    <name type="scientific">Solanum commersonii</name>
    <name type="common">Commerson's wild potato</name>
    <name type="synonym">Commerson's nightshade</name>
    <dbReference type="NCBI Taxonomy" id="4109"/>
    <lineage>
        <taxon>Eukaryota</taxon>
        <taxon>Viridiplantae</taxon>
        <taxon>Streptophyta</taxon>
        <taxon>Embryophyta</taxon>
        <taxon>Tracheophyta</taxon>
        <taxon>Spermatophyta</taxon>
        <taxon>Magnoliopsida</taxon>
        <taxon>eudicotyledons</taxon>
        <taxon>Gunneridae</taxon>
        <taxon>Pentapetalae</taxon>
        <taxon>asterids</taxon>
        <taxon>lamiids</taxon>
        <taxon>Solanales</taxon>
        <taxon>Solanaceae</taxon>
        <taxon>Solanoideae</taxon>
        <taxon>Solaneae</taxon>
        <taxon>Solanum</taxon>
    </lineage>
</organism>
<reference evidence="1 2" key="1">
    <citation type="submission" date="2020-09" db="EMBL/GenBank/DDBJ databases">
        <title>De no assembly of potato wild relative species, Solanum commersonii.</title>
        <authorList>
            <person name="Cho K."/>
        </authorList>
    </citation>
    <scope>NUCLEOTIDE SEQUENCE [LARGE SCALE GENOMIC DNA]</scope>
    <source>
        <strain evidence="1">LZ3.2</strain>
        <tissue evidence="1">Leaf</tissue>
    </source>
</reference>
<gene>
    <name evidence="1" type="ORF">H5410_026828</name>
</gene>